<comment type="caution">
    <text evidence="5">The sequence shown here is derived from an EMBL/GenBank/DDBJ whole genome shotgun (WGS) entry which is preliminary data.</text>
</comment>
<dbReference type="GO" id="GO:0005509">
    <property type="term" value="F:calcium ion binding"/>
    <property type="evidence" value="ECO:0007669"/>
    <property type="project" value="InterPro"/>
</dbReference>
<sequence>MMDVMGTCYRLVGDFLRRRKGAAEEEEESPANAQQGMQLDELAARALTAVFGMDSNGRIKKEKARRVVQKLGLMGEDEEGFELAEEEEELRAEEIVGPAAEEETGTGTELLRRAFMVFDKDGDGFIDSSEVKRVLECLGLANGWEMGEFERMVEVADLNFDGKVDFSEFELMMMSAK</sequence>
<reference evidence="5 6" key="1">
    <citation type="submission" date="2021-07" db="EMBL/GenBank/DDBJ databases">
        <title>The Aristolochia fimbriata genome: insights into angiosperm evolution, floral development and chemical biosynthesis.</title>
        <authorList>
            <person name="Jiao Y."/>
        </authorList>
    </citation>
    <scope>NUCLEOTIDE SEQUENCE [LARGE SCALE GENOMIC DNA]</scope>
    <source>
        <strain evidence="5">IBCAS-2021</strain>
        <tissue evidence="5">Leaf</tissue>
    </source>
</reference>
<evidence type="ECO:0000313" key="6">
    <source>
        <dbReference type="Proteomes" id="UP000825729"/>
    </source>
</evidence>
<keyword evidence="3" id="KW-0106">Calcium</keyword>
<dbReference type="EMBL" id="JAINDJ010000004">
    <property type="protein sequence ID" value="KAG9449283.1"/>
    <property type="molecule type" value="Genomic_DNA"/>
</dbReference>
<dbReference type="SUPFAM" id="SSF47473">
    <property type="entry name" value="EF-hand"/>
    <property type="match status" value="1"/>
</dbReference>
<dbReference type="InterPro" id="IPR002048">
    <property type="entry name" value="EF_hand_dom"/>
</dbReference>
<evidence type="ECO:0000256" key="2">
    <source>
        <dbReference type="ARBA" id="ARBA00022737"/>
    </source>
</evidence>
<dbReference type="InterPro" id="IPR011992">
    <property type="entry name" value="EF-hand-dom_pair"/>
</dbReference>
<dbReference type="InterPro" id="IPR039647">
    <property type="entry name" value="EF_hand_pair_protein_CML-like"/>
</dbReference>
<dbReference type="FunFam" id="1.10.238.10:FF:000003">
    <property type="entry name" value="Calmodulin A"/>
    <property type="match status" value="1"/>
</dbReference>
<dbReference type="CDD" id="cd00051">
    <property type="entry name" value="EFh"/>
    <property type="match status" value="1"/>
</dbReference>
<dbReference type="PANTHER" id="PTHR10891">
    <property type="entry name" value="EF-HAND CALCIUM-BINDING DOMAIN CONTAINING PROTEIN"/>
    <property type="match status" value="1"/>
</dbReference>
<dbReference type="PROSITE" id="PS50222">
    <property type="entry name" value="EF_HAND_2"/>
    <property type="match status" value="2"/>
</dbReference>
<gene>
    <name evidence="5" type="ORF">H6P81_009248</name>
</gene>
<feature type="domain" description="EF-hand" evidence="4">
    <location>
        <begin position="106"/>
        <end position="141"/>
    </location>
</feature>
<dbReference type="InterPro" id="IPR018247">
    <property type="entry name" value="EF_Hand_1_Ca_BS"/>
</dbReference>
<protein>
    <recommendedName>
        <fullName evidence="4">EF-hand domain-containing protein</fullName>
    </recommendedName>
</protein>
<dbReference type="PROSITE" id="PS00018">
    <property type="entry name" value="EF_HAND_1"/>
    <property type="match status" value="1"/>
</dbReference>
<dbReference type="Gene3D" id="1.10.238.10">
    <property type="entry name" value="EF-hand"/>
    <property type="match status" value="1"/>
</dbReference>
<evidence type="ECO:0000259" key="4">
    <source>
        <dbReference type="PROSITE" id="PS50222"/>
    </source>
</evidence>
<proteinExistence type="predicted"/>
<dbReference type="SMART" id="SM00054">
    <property type="entry name" value="EFh"/>
    <property type="match status" value="2"/>
</dbReference>
<name>A0AAV7EPU8_ARIFI</name>
<evidence type="ECO:0000256" key="1">
    <source>
        <dbReference type="ARBA" id="ARBA00022723"/>
    </source>
</evidence>
<evidence type="ECO:0000313" key="5">
    <source>
        <dbReference type="EMBL" id="KAG9449283.1"/>
    </source>
</evidence>
<dbReference type="Pfam" id="PF13499">
    <property type="entry name" value="EF-hand_7"/>
    <property type="match status" value="1"/>
</dbReference>
<keyword evidence="2" id="KW-0677">Repeat</keyword>
<feature type="domain" description="EF-hand" evidence="4">
    <location>
        <begin position="144"/>
        <end position="177"/>
    </location>
</feature>
<keyword evidence="6" id="KW-1185">Reference proteome</keyword>
<dbReference type="Proteomes" id="UP000825729">
    <property type="component" value="Unassembled WGS sequence"/>
</dbReference>
<evidence type="ECO:0000256" key="3">
    <source>
        <dbReference type="ARBA" id="ARBA00022837"/>
    </source>
</evidence>
<keyword evidence="1" id="KW-0479">Metal-binding</keyword>
<dbReference type="AlphaFoldDB" id="A0AAV7EPU8"/>
<organism evidence="5 6">
    <name type="scientific">Aristolochia fimbriata</name>
    <name type="common">White veined hardy Dutchman's pipe vine</name>
    <dbReference type="NCBI Taxonomy" id="158543"/>
    <lineage>
        <taxon>Eukaryota</taxon>
        <taxon>Viridiplantae</taxon>
        <taxon>Streptophyta</taxon>
        <taxon>Embryophyta</taxon>
        <taxon>Tracheophyta</taxon>
        <taxon>Spermatophyta</taxon>
        <taxon>Magnoliopsida</taxon>
        <taxon>Magnoliidae</taxon>
        <taxon>Piperales</taxon>
        <taxon>Aristolochiaceae</taxon>
        <taxon>Aristolochia</taxon>
    </lineage>
</organism>
<accession>A0AAV7EPU8</accession>